<reference evidence="4 5" key="1">
    <citation type="submission" date="2012-07" db="EMBL/GenBank/DDBJ databases">
        <title>The Genome Sequence of Actinomyces turicensis ACS-279-V-COL4.</title>
        <authorList>
            <consortium name="The Broad Institute Genome Sequencing Platform"/>
            <person name="Earl A."/>
            <person name="Ward D."/>
            <person name="Feldgarden M."/>
            <person name="Gevers D."/>
            <person name="Saerens B."/>
            <person name="Vaneechoutte M."/>
            <person name="Walker B."/>
            <person name="Young S.K."/>
            <person name="Zeng Q."/>
            <person name="Gargeya S."/>
            <person name="Fitzgerald M."/>
            <person name="Haas B."/>
            <person name="Abouelleil A."/>
            <person name="Alvarado L."/>
            <person name="Arachchi H.M."/>
            <person name="Berlin A."/>
            <person name="Chapman S.B."/>
            <person name="Goldberg J."/>
            <person name="Griggs A."/>
            <person name="Gujja S."/>
            <person name="Hansen M."/>
            <person name="Howarth C."/>
            <person name="Imamovic A."/>
            <person name="Larimer J."/>
            <person name="McCowen C."/>
            <person name="Montmayeur A."/>
            <person name="Murphy C."/>
            <person name="Neiman D."/>
            <person name="Pearson M."/>
            <person name="Priest M."/>
            <person name="Roberts A."/>
            <person name="Saif S."/>
            <person name="Shea T."/>
            <person name="Sisk P."/>
            <person name="Sykes S."/>
            <person name="Wortman J."/>
            <person name="Nusbaum C."/>
            <person name="Birren B."/>
        </authorList>
    </citation>
    <scope>NUCLEOTIDE SEQUENCE [LARGE SCALE GENOMIC DNA]</scope>
    <source>
        <strain evidence="4 5">ACS-279-V-Col4</strain>
    </source>
</reference>
<evidence type="ECO:0000256" key="3">
    <source>
        <dbReference type="SAM" id="Phobius"/>
    </source>
</evidence>
<keyword evidence="3" id="KW-1133">Transmembrane helix</keyword>
<organism evidence="4 5">
    <name type="scientific">Schaalia turicensis ACS-279-V-Col4</name>
    <dbReference type="NCBI Taxonomy" id="883077"/>
    <lineage>
        <taxon>Bacteria</taxon>
        <taxon>Bacillati</taxon>
        <taxon>Actinomycetota</taxon>
        <taxon>Actinomycetes</taxon>
        <taxon>Actinomycetales</taxon>
        <taxon>Actinomycetaceae</taxon>
        <taxon>Schaalia</taxon>
    </lineage>
</organism>
<evidence type="ECO:0000256" key="2">
    <source>
        <dbReference type="SAM" id="MobiDB-lite"/>
    </source>
</evidence>
<dbReference type="RefSeq" id="WP_006680846.1">
    <property type="nucleotide sequence ID" value="NZ_JH815208.1"/>
</dbReference>
<dbReference type="EMBL" id="AGWQ01000004">
    <property type="protein sequence ID" value="EJZ87052.1"/>
    <property type="molecule type" value="Genomic_DNA"/>
</dbReference>
<keyword evidence="3" id="KW-0472">Membrane</keyword>
<keyword evidence="1" id="KW-0732">Signal</keyword>
<feature type="compositionally biased region" description="Low complexity" evidence="2">
    <location>
        <begin position="90"/>
        <end position="108"/>
    </location>
</feature>
<feature type="transmembrane region" description="Helical" evidence="3">
    <location>
        <begin position="60"/>
        <end position="79"/>
    </location>
</feature>
<dbReference type="HOGENOM" id="CLU_065759_0_0_11"/>
<gene>
    <name evidence="4" type="ORF">HMPREF9241_00641</name>
</gene>
<sequence length="262" mass="27251">MKKPRNTLGLVALILAIAGTILSCVPGIIILGWILLPASFVLGLVAVLQKDKAHGQGLAAIIISIVGTIVAAIAFIAVIDHAVDQALTTETTTSTPAASSPQSTPAESNAPATNEGDAGSSRENPLPIGSEITTKDWKVTVNSVDLNADEKVAAASDFNEPATDGFSYVLINITATYLGNDSQGQMPWATVDFVSKDGKTYNLASSQKLTVAPEEFDQLSPLFNGASTTGNIVIEVPTDGIEQGTLAVQAELLADKKFFAVK</sequence>
<keyword evidence="5" id="KW-1185">Reference proteome</keyword>
<dbReference type="PATRIC" id="fig|883077.3.peg.641"/>
<comment type="caution">
    <text evidence="4">The sequence shown here is derived from an EMBL/GenBank/DDBJ whole genome shotgun (WGS) entry which is preliminary data.</text>
</comment>
<dbReference type="eggNOG" id="COG2314">
    <property type="taxonomic scope" value="Bacteria"/>
</dbReference>
<dbReference type="STRING" id="883077.HMPREF9241_00641"/>
<dbReference type="Proteomes" id="UP000003994">
    <property type="component" value="Unassembled WGS sequence"/>
</dbReference>
<dbReference type="Gene3D" id="2.60.40.1240">
    <property type="match status" value="1"/>
</dbReference>
<proteinExistence type="predicted"/>
<evidence type="ECO:0000256" key="1">
    <source>
        <dbReference type="ARBA" id="ARBA00022729"/>
    </source>
</evidence>
<feature type="region of interest" description="Disordered" evidence="2">
    <location>
        <begin position="90"/>
        <end position="129"/>
    </location>
</feature>
<evidence type="ECO:0000313" key="4">
    <source>
        <dbReference type="EMBL" id="EJZ87052.1"/>
    </source>
</evidence>
<dbReference type="AlphaFoldDB" id="K0YT81"/>
<evidence type="ECO:0000313" key="5">
    <source>
        <dbReference type="Proteomes" id="UP000003994"/>
    </source>
</evidence>
<keyword evidence="3" id="KW-0812">Transmembrane</keyword>
<name>K0YT81_9ACTO</name>
<dbReference type="InterPro" id="IPR029050">
    <property type="entry name" value="Immunoprotect_excell_Ig-like"/>
</dbReference>
<protein>
    <submittedName>
        <fullName evidence="4">Uncharacterized protein</fullName>
    </submittedName>
</protein>
<dbReference type="PROSITE" id="PS51257">
    <property type="entry name" value="PROKAR_LIPOPROTEIN"/>
    <property type="match status" value="1"/>
</dbReference>
<accession>K0YT81</accession>